<dbReference type="InterPro" id="IPR002104">
    <property type="entry name" value="Integrase_catalytic"/>
</dbReference>
<dbReference type="InterPro" id="IPR013762">
    <property type="entry name" value="Integrase-like_cat_sf"/>
</dbReference>
<sequence length="300" mass="35319">MSELRPYDLDEYYELRSSRIKPVTLEGEMRTLRTFLTYLDEQLDAVEDGLADAARVPDLDRNERASDASFRAEKAMALLEAYRESPQYRARRGHTFLEIAWHTGARQGSIRGLDVRDVDFKKECVEFRHRPDTDTPLKNKSSGERPVALPTEAMDVVREYVDEERRDVRDDYDRKPLLPSAVGRPTNNTLRNWSYMATEPCLLLDCPHDKEREECDWTEYVHASKCPSSRSPHRIRTGSITWQLNLGFPPEVVSERVNATVDVIENHYDWASREERWRRRHERMENRREYIDQLEVSNNE</sequence>
<feature type="domain" description="Tyr recombinase" evidence="3">
    <location>
        <begin position="65"/>
        <end position="282"/>
    </location>
</feature>
<accession>A0ABD6B9V2</accession>
<evidence type="ECO:0000313" key="4">
    <source>
        <dbReference type="EMBL" id="MFD1527356.1"/>
    </source>
</evidence>
<comment type="caution">
    <text evidence="4">The sequence shown here is derived from an EMBL/GenBank/DDBJ whole genome shotgun (WGS) entry which is preliminary data.</text>
</comment>
<dbReference type="GO" id="GO:0006310">
    <property type="term" value="P:DNA recombination"/>
    <property type="evidence" value="ECO:0007669"/>
    <property type="project" value="UniProtKB-KW"/>
</dbReference>
<keyword evidence="2" id="KW-0233">DNA recombination</keyword>
<dbReference type="RefSeq" id="WP_379818899.1">
    <property type="nucleotide sequence ID" value="NZ_JBHUDH010000187.1"/>
</dbReference>
<evidence type="ECO:0000313" key="5">
    <source>
        <dbReference type="Proteomes" id="UP001597111"/>
    </source>
</evidence>
<dbReference type="Proteomes" id="UP001597111">
    <property type="component" value="Unassembled WGS sequence"/>
</dbReference>
<dbReference type="Gene3D" id="1.10.443.10">
    <property type="entry name" value="Intergrase catalytic core"/>
    <property type="match status" value="1"/>
</dbReference>
<proteinExistence type="predicted"/>
<evidence type="ECO:0000256" key="2">
    <source>
        <dbReference type="ARBA" id="ARBA00023172"/>
    </source>
</evidence>
<dbReference type="Pfam" id="PF00589">
    <property type="entry name" value="Phage_integrase"/>
    <property type="match status" value="1"/>
</dbReference>
<reference evidence="4 5" key="1">
    <citation type="journal article" date="2019" name="Int. J. Syst. Evol. Microbiol.">
        <title>The Global Catalogue of Microorganisms (GCM) 10K type strain sequencing project: providing services to taxonomists for standard genome sequencing and annotation.</title>
        <authorList>
            <consortium name="The Broad Institute Genomics Platform"/>
            <consortium name="The Broad Institute Genome Sequencing Center for Infectious Disease"/>
            <person name="Wu L."/>
            <person name="Ma J."/>
        </authorList>
    </citation>
    <scope>NUCLEOTIDE SEQUENCE [LARGE SCALE GENOMIC DNA]</scope>
    <source>
        <strain evidence="4 5">CGMCC 1.12285</strain>
    </source>
</reference>
<organism evidence="4 5">
    <name type="scientific">Halolamina salina</name>
    <dbReference type="NCBI Taxonomy" id="1220023"/>
    <lineage>
        <taxon>Archaea</taxon>
        <taxon>Methanobacteriati</taxon>
        <taxon>Methanobacteriota</taxon>
        <taxon>Stenosarchaea group</taxon>
        <taxon>Halobacteria</taxon>
        <taxon>Halobacteriales</taxon>
        <taxon>Haloferacaceae</taxon>
    </lineage>
</organism>
<dbReference type="PROSITE" id="PS51898">
    <property type="entry name" value="TYR_RECOMBINASE"/>
    <property type="match status" value="1"/>
</dbReference>
<dbReference type="CDD" id="cd00397">
    <property type="entry name" value="DNA_BRE_C"/>
    <property type="match status" value="1"/>
</dbReference>
<name>A0ABD6B9V2_9EURY</name>
<dbReference type="InterPro" id="IPR011010">
    <property type="entry name" value="DNA_brk_join_enz"/>
</dbReference>
<dbReference type="SUPFAM" id="SSF56349">
    <property type="entry name" value="DNA breaking-rejoining enzymes"/>
    <property type="match status" value="1"/>
</dbReference>
<keyword evidence="1" id="KW-0238">DNA-binding</keyword>
<evidence type="ECO:0000259" key="3">
    <source>
        <dbReference type="PROSITE" id="PS51898"/>
    </source>
</evidence>
<protein>
    <submittedName>
        <fullName evidence="4">Tyrosine-type recombinase/integrase</fullName>
    </submittedName>
</protein>
<dbReference type="GO" id="GO:0003677">
    <property type="term" value="F:DNA binding"/>
    <property type="evidence" value="ECO:0007669"/>
    <property type="project" value="UniProtKB-KW"/>
</dbReference>
<dbReference type="EMBL" id="JBHUDH010000187">
    <property type="protein sequence ID" value="MFD1527356.1"/>
    <property type="molecule type" value="Genomic_DNA"/>
</dbReference>
<dbReference type="Gene3D" id="1.10.150.130">
    <property type="match status" value="1"/>
</dbReference>
<gene>
    <name evidence="4" type="ORF">ACFR9S_13805</name>
</gene>
<evidence type="ECO:0000256" key="1">
    <source>
        <dbReference type="ARBA" id="ARBA00023125"/>
    </source>
</evidence>
<dbReference type="AlphaFoldDB" id="A0ABD6B9V2"/>
<dbReference type="InterPro" id="IPR010998">
    <property type="entry name" value="Integrase_recombinase_N"/>
</dbReference>
<keyword evidence="5" id="KW-1185">Reference proteome</keyword>